<evidence type="ECO:0000256" key="6">
    <source>
        <dbReference type="ARBA" id="ARBA00022769"/>
    </source>
</evidence>
<dbReference type="OrthoDB" id="9806651at2"/>
<accession>A0A3N1VRV5</accession>
<dbReference type="GO" id="GO:0006289">
    <property type="term" value="P:nucleotide-excision repair"/>
    <property type="evidence" value="ECO:0007669"/>
    <property type="project" value="UniProtKB-UniRule"/>
</dbReference>
<evidence type="ECO:0000256" key="3">
    <source>
        <dbReference type="ARBA" id="ARBA00022490"/>
    </source>
</evidence>
<keyword evidence="8 13" id="KW-0267">Excision nuclease</keyword>
<comment type="caution">
    <text evidence="19">The sequence shown here is derived from an EMBL/GenBank/DDBJ whole genome shotgun (WGS) entry which is preliminary data.</text>
</comment>
<feature type="short sequence motif" description="Beta-hairpin" evidence="13">
    <location>
        <begin position="91"/>
        <end position="114"/>
    </location>
</feature>
<dbReference type="GO" id="GO:0009381">
    <property type="term" value="F:excinuclease ABC activity"/>
    <property type="evidence" value="ECO:0007669"/>
    <property type="project" value="UniProtKB-UniRule"/>
</dbReference>
<evidence type="ECO:0000256" key="1">
    <source>
        <dbReference type="ARBA" id="ARBA00004496"/>
    </source>
</evidence>
<dbReference type="RefSeq" id="WP_123288777.1">
    <property type="nucleotide sequence ID" value="NZ_RJVA01000009.1"/>
</dbReference>
<evidence type="ECO:0000256" key="12">
    <source>
        <dbReference type="ARBA" id="ARBA00029504"/>
    </source>
</evidence>
<evidence type="ECO:0000256" key="15">
    <source>
        <dbReference type="SAM" id="Coils"/>
    </source>
</evidence>
<feature type="coiled-coil region" evidence="15">
    <location>
        <begin position="624"/>
        <end position="651"/>
    </location>
</feature>
<comment type="subcellular location">
    <subcellularLocation>
        <location evidence="1 13 14">Cytoplasm</location>
    </subcellularLocation>
</comment>
<keyword evidence="15" id="KW-0175">Coiled coil</keyword>
<evidence type="ECO:0000256" key="10">
    <source>
        <dbReference type="ARBA" id="ARBA00023236"/>
    </source>
</evidence>
<dbReference type="Pfam" id="PF04851">
    <property type="entry name" value="ResIII"/>
    <property type="match status" value="1"/>
</dbReference>
<dbReference type="InterPro" id="IPR024759">
    <property type="entry name" value="UvrB_YAD/RRR_dom"/>
</dbReference>
<dbReference type="SMART" id="SM00487">
    <property type="entry name" value="DEXDc"/>
    <property type="match status" value="1"/>
</dbReference>
<protein>
    <recommendedName>
        <fullName evidence="12 13">UvrABC system protein B</fullName>
        <shortName evidence="13">Protein UvrB</shortName>
    </recommendedName>
    <alternativeName>
        <fullName evidence="13">Excinuclease ABC subunit B</fullName>
    </alternativeName>
</protein>
<comment type="domain">
    <text evidence="13">The beta-hairpin motif is involved in DNA binding.</text>
</comment>
<comment type="similarity">
    <text evidence="2 13 14">Belongs to the UvrB family.</text>
</comment>
<dbReference type="Gene3D" id="4.10.860.10">
    <property type="entry name" value="UVR domain"/>
    <property type="match status" value="1"/>
</dbReference>
<evidence type="ECO:0000256" key="11">
    <source>
        <dbReference type="ARBA" id="ARBA00026033"/>
    </source>
</evidence>
<dbReference type="GO" id="GO:0009432">
    <property type="term" value="P:SOS response"/>
    <property type="evidence" value="ECO:0007669"/>
    <property type="project" value="UniProtKB-UniRule"/>
</dbReference>
<dbReference type="HAMAP" id="MF_00204">
    <property type="entry name" value="UvrB"/>
    <property type="match status" value="1"/>
</dbReference>
<dbReference type="InterPro" id="IPR036876">
    <property type="entry name" value="UVR_dom_sf"/>
</dbReference>
<dbReference type="SUPFAM" id="SSF46600">
    <property type="entry name" value="C-terminal UvrC-binding domain of UvrB"/>
    <property type="match status" value="1"/>
</dbReference>
<dbReference type="CDD" id="cd18790">
    <property type="entry name" value="SF2_C_UvrB"/>
    <property type="match status" value="1"/>
</dbReference>
<evidence type="ECO:0000256" key="14">
    <source>
        <dbReference type="RuleBase" id="RU003587"/>
    </source>
</evidence>
<dbReference type="InterPro" id="IPR006935">
    <property type="entry name" value="Helicase/UvrB_N"/>
</dbReference>
<dbReference type="InterPro" id="IPR004807">
    <property type="entry name" value="UvrB"/>
</dbReference>
<feature type="domain" description="Helicase ATP-binding" evidence="17">
    <location>
        <begin position="25"/>
        <end position="183"/>
    </location>
</feature>
<dbReference type="PANTHER" id="PTHR24029">
    <property type="entry name" value="UVRABC SYSTEM PROTEIN B"/>
    <property type="match status" value="1"/>
</dbReference>
<evidence type="ECO:0000256" key="13">
    <source>
        <dbReference type="HAMAP-Rule" id="MF_00204"/>
    </source>
</evidence>
<evidence type="ECO:0000313" key="19">
    <source>
        <dbReference type="EMBL" id="ROR02972.1"/>
    </source>
</evidence>
<dbReference type="Pfam" id="PF02151">
    <property type="entry name" value="UVR"/>
    <property type="match status" value="1"/>
</dbReference>
<dbReference type="Pfam" id="PF17757">
    <property type="entry name" value="UvrB_inter"/>
    <property type="match status" value="1"/>
</dbReference>
<keyword evidence="4 13" id="KW-0547">Nucleotide-binding</keyword>
<proteinExistence type="inferred from homology"/>
<dbReference type="GO" id="GO:0009380">
    <property type="term" value="C:excinuclease repair complex"/>
    <property type="evidence" value="ECO:0007669"/>
    <property type="project" value="InterPro"/>
</dbReference>
<keyword evidence="3 13" id="KW-0963">Cytoplasm</keyword>
<comment type="function">
    <text evidence="13">The UvrABC repair system catalyzes the recognition and processing of DNA lesions. A damage recognition complex composed of 2 UvrA and 2 UvrB subunits scans DNA for abnormalities. Upon binding of the UvrA(2)B(2) complex to a putative damaged site, the DNA wraps around one UvrB monomer. DNA wrap is dependent on ATP binding by UvrB and probably causes local melting of the DNA helix, facilitating insertion of UvrB beta-hairpin between the DNA strands. Then UvrB probes one DNA strand for the presence of a lesion. If a lesion is found the UvrA subunits dissociate and the UvrB-DNA preincision complex is formed. This complex is subsequently bound by UvrC and the second UvrB is released. If no lesion is found, the DNA wraps around the other UvrB subunit that will check the other stand for damage.</text>
</comment>
<dbReference type="Proteomes" id="UP000276223">
    <property type="component" value="Unassembled WGS sequence"/>
</dbReference>
<dbReference type="Gene3D" id="3.40.50.300">
    <property type="entry name" value="P-loop containing nucleotide triphosphate hydrolases"/>
    <property type="match status" value="3"/>
</dbReference>
<feature type="domain" description="Helicase C-terminal" evidence="18">
    <location>
        <begin position="430"/>
        <end position="596"/>
    </location>
</feature>
<evidence type="ECO:0000259" key="16">
    <source>
        <dbReference type="PROSITE" id="PS50151"/>
    </source>
</evidence>
<dbReference type="PANTHER" id="PTHR24029:SF0">
    <property type="entry name" value="UVRABC SYSTEM PROTEIN B"/>
    <property type="match status" value="1"/>
</dbReference>
<dbReference type="InterPro" id="IPR001650">
    <property type="entry name" value="Helicase_C-like"/>
</dbReference>
<evidence type="ECO:0000256" key="8">
    <source>
        <dbReference type="ARBA" id="ARBA00022881"/>
    </source>
</evidence>
<sequence>MDGFTIHAPWDPQGDQPQAIAKLTANLRAGVREQTLLGVTGSGKTFTMAHVIAQIQKPTLVIAPNKTLAAQLYGEFKALFPENAVEYFVSYYDYYQPEAYVPQTDTYIAKDASINETIDKMRHAATRALLERRDVLIVASVSCIYGLGAPETYRDMLLWVKTGMAVDRDVVLRKLVEIQYTRNDVDFHRGTFRVRGDVVEIFPAHEEDRAVRLEFFGDEIDAIREFDPLTGRTLRTLADVAIYPGSHYVTDKATLQRAIEGIKEELTLRLQELRGAGLLLEAQRLEERTRLDLEMLQELGYCPGIENYSRHLTGRRPGEPPPTLLDYYPDDFLLFIDESHITIPQLRGMYRGDRSRKETLVRYGFRLPSALDNRPLCFEEFEAKVHQVIYVSATPGPYELERTRGYVVEQIIRPTGLVDPKVEVRPAEHQVDDLIGEIRKRVAAGQRVLVTTLTKRMAEDLTEYLSELKIRVRYMHSDVDTLERIELVRDLRLGEYDVLVGINLLREGLDIPEVSLVAVLDADNEGFLRSERSLIQTAGRAARNVDGTVILYADKLTDSIRRAVAETERRRALQQAYNATHGITPQSVEKSVADILAPYRSSEESFVPEEVVQEVRAFYTAAPKADLDQTIDHLEKKMKEAAARLEFEKAAAFRDEIKRLRQEQLLMT</sequence>
<keyword evidence="9 13" id="KW-0234">DNA repair</keyword>
<dbReference type="Pfam" id="PF12344">
    <property type="entry name" value="UvrB"/>
    <property type="match status" value="1"/>
</dbReference>
<dbReference type="InterPro" id="IPR001943">
    <property type="entry name" value="UVR_dom"/>
</dbReference>
<dbReference type="NCBIfam" id="NF003673">
    <property type="entry name" value="PRK05298.1"/>
    <property type="match status" value="1"/>
</dbReference>
<dbReference type="InterPro" id="IPR014001">
    <property type="entry name" value="Helicase_ATP-bd"/>
</dbReference>
<comment type="subunit">
    <text evidence="11 13 14">Forms a heterotetramer with UvrA during the search for lesions. Interacts with UvrC in an incision complex.</text>
</comment>
<evidence type="ECO:0000259" key="17">
    <source>
        <dbReference type="PROSITE" id="PS51192"/>
    </source>
</evidence>
<dbReference type="GO" id="GO:0003677">
    <property type="term" value="F:DNA binding"/>
    <property type="evidence" value="ECO:0007669"/>
    <property type="project" value="UniProtKB-UniRule"/>
</dbReference>
<reference evidence="19 20" key="1">
    <citation type="submission" date="2018-11" db="EMBL/GenBank/DDBJ databases">
        <title>Genomic Encyclopedia of Type Strains, Phase IV (KMG-IV): sequencing the most valuable type-strain genomes for metagenomic binning, comparative biology and taxonomic classification.</title>
        <authorList>
            <person name="Goeker M."/>
        </authorList>
    </citation>
    <scope>NUCLEOTIDE SEQUENCE [LARGE SCALE GENOMIC DNA]</scope>
    <source>
        <strain evidence="19 20">DSM 22027</strain>
    </source>
</reference>
<keyword evidence="6 13" id="KW-0228">DNA excision</keyword>
<dbReference type="AlphaFoldDB" id="A0A3N1VRV5"/>
<gene>
    <name evidence="13" type="primary">uvrB</name>
    <name evidence="19" type="ORF">EDC27_0227</name>
</gene>
<dbReference type="SUPFAM" id="SSF52540">
    <property type="entry name" value="P-loop containing nucleoside triphosphate hydrolases"/>
    <property type="match status" value="2"/>
</dbReference>
<dbReference type="CDD" id="cd17916">
    <property type="entry name" value="DEXHc_UvrB"/>
    <property type="match status" value="1"/>
</dbReference>
<evidence type="ECO:0000259" key="18">
    <source>
        <dbReference type="PROSITE" id="PS51194"/>
    </source>
</evidence>
<dbReference type="GO" id="GO:0016887">
    <property type="term" value="F:ATP hydrolysis activity"/>
    <property type="evidence" value="ECO:0007669"/>
    <property type="project" value="InterPro"/>
</dbReference>
<evidence type="ECO:0000256" key="4">
    <source>
        <dbReference type="ARBA" id="ARBA00022741"/>
    </source>
</evidence>
<keyword evidence="10 13" id="KW-0742">SOS response</keyword>
<evidence type="ECO:0000256" key="2">
    <source>
        <dbReference type="ARBA" id="ARBA00008533"/>
    </source>
</evidence>
<keyword evidence="7 13" id="KW-0067">ATP-binding</keyword>
<dbReference type="InterPro" id="IPR027417">
    <property type="entry name" value="P-loop_NTPase"/>
</dbReference>
<evidence type="ECO:0000256" key="7">
    <source>
        <dbReference type="ARBA" id="ARBA00022840"/>
    </source>
</evidence>
<evidence type="ECO:0000256" key="5">
    <source>
        <dbReference type="ARBA" id="ARBA00022763"/>
    </source>
</evidence>
<dbReference type="SMART" id="SM00490">
    <property type="entry name" value="HELICc"/>
    <property type="match status" value="1"/>
</dbReference>
<dbReference type="Pfam" id="PF00271">
    <property type="entry name" value="Helicase_C"/>
    <property type="match status" value="1"/>
</dbReference>
<dbReference type="EMBL" id="RJVA01000009">
    <property type="protein sequence ID" value="ROR02972.1"/>
    <property type="molecule type" value="Genomic_DNA"/>
</dbReference>
<dbReference type="GO" id="GO:0005524">
    <property type="term" value="F:ATP binding"/>
    <property type="evidence" value="ECO:0007669"/>
    <property type="project" value="UniProtKB-UniRule"/>
</dbReference>
<evidence type="ECO:0000256" key="9">
    <source>
        <dbReference type="ARBA" id="ARBA00023204"/>
    </source>
</evidence>
<dbReference type="InterPro" id="IPR041471">
    <property type="entry name" value="UvrB_inter"/>
</dbReference>
<name>A0A3N1VRV5_9BACT</name>
<feature type="domain" description="UVR" evidence="16">
    <location>
        <begin position="628"/>
        <end position="663"/>
    </location>
</feature>
<dbReference type="NCBIfam" id="TIGR00631">
    <property type="entry name" value="uvrb"/>
    <property type="match status" value="1"/>
</dbReference>
<feature type="binding site" evidence="13">
    <location>
        <begin position="38"/>
        <end position="45"/>
    </location>
    <ligand>
        <name>ATP</name>
        <dbReference type="ChEBI" id="CHEBI:30616"/>
    </ligand>
</feature>
<keyword evidence="5 13" id="KW-0227">DNA damage</keyword>
<dbReference type="PROSITE" id="PS51192">
    <property type="entry name" value="HELICASE_ATP_BIND_1"/>
    <property type="match status" value="1"/>
</dbReference>
<organism evidence="19 20">
    <name type="scientific">Desulfosoma caldarium</name>
    <dbReference type="NCBI Taxonomy" id="610254"/>
    <lineage>
        <taxon>Bacteria</taxon>
        <taxon>Pseudomonadati</taxon>
        <taxon>Thermodesulfobacteriota</taxon>
        <taxon>Syntrophobacteria</taxon>
        <taxon>Syntrophobacterales</taxon>
        <taxon>Syntrophobacteraceae</taxon>
        <taxon>Desulfosoma</taxon>
    </lineage>
</organism>
<dbReference type="GO" id="GO:0005737">
    <property type="term" value="C:cytoplasm"/>
    <property type="evidence" value="ECO:0007669"/>
    <property type="project" value="UniProtKB-SubCell"/>
</dbReference>
<keyword evidence="20" id="KW-1185">Reference proteome</keyword>
<dbReference type="PROSITE" id="PS51194">
    <property type="entry name" value="HELICASE_CTER"/>
    <property type="match status" value="1"/>
</dbReference>
<dbReference type="PROSITE" id="PS50151">
    <property type="entry name" value="UVR"/>
    <property type="match status" value="1"/>
</dbReference>
<evidence type="ECO:0000313" key="20">
    <source>
        <dbReference type="Proteomes" id="UP000276223"/>
    </source>
</evidence>